<evidence type="ECO:0000313" key="5">
    <source>
        <dbReference type="Proteomes" id="UP000294881"/>
    </source>
</evidence>
<protein>
    <submittedName>
        <fullName evidence="4">ATP-dependent protease ClpP protease subunit</fullName>
    </submittedName>
</protein>
<sequence>MSVLINGDITLYGMVGADFDDFSDDYFTARQVVEALAGLGNRRATVRINSGGGSAFDGLAIYNSLKAHKGGVDVVIDGIAASAASVIAMAGDSITMREGALLMIHEPATWSVGNAADLKRGADFLDMLGDKMAGIYSARTGNGVSEMRDAMRAETWMDGAIAVAMGFATSTEDAEALTVTAFDYRLYQNAPDTLKALASANAWGRQPTPVAVMPPVVAAPEPDPTAGWKIAIADVNAAAGLGERRASADPGWSKVIAEVNERVSPAKGSWAAALAVTAQPEGRPVMRSTGSWATAVAEANKHAGFAVPDPVQAAALPEPPDPNGWRKIVADLNRANGF</sequence>
<dbReference type="GO" id="GO:0004176">
    <property type="term" value="F:ATP-dependent peptidase activity"/>
    <property type="evidence" value="ECO:0007669"/>
    <property type="project" value="TreeGrafter"/>
</dbReference>
<evidence type="ECO:0000256" key="1">
    <source>
        <dbReference type="ARBA" id="ARBA00022670"/>
    </source>
</evidence>
<organism evidence="4 5">
    <name type="scientific">Camelimonas lactis</name>
    <dbReference type="NCBI Taxonomy" id="659006"/>
    <lineage>
        <taxon>Bacteria</taxon>
        <taxon>Pseudomonadati</taxon>
        <taxon>Pseudomonadota</taxon>
        <taxon>Alphaproteobacteria</taxon>
        <taxon>Hyphomicrobiales</taxon>
        <taxon>Chelatococcaceae</taxon>
        <taxon>Camelimonas</taxon>
    </lineage>
</organism>
<dbReference type="PANTHER" id="PTHR10381:SF70">
    <property type="entry name" value="ATP-DEPENDENT CLP PROTEASE PROTEOLYTIC SUBUNIT"/>
    <property type="match status" value="1"/>
</dbReference>
<dbReference type="Proteomes" id="UP000294881">
    <property type="component" value="Unassembled WGS sequence"/>
</dbReference>
<dbReference type="GO" id="GO:0009368">
    <property type="term" value="C:endopeptidase Clp complex"/>
    <property type="evidence" value="ECO:0007669"/>
    <property type="project" value="TreeGrafter"/>
</dbReference>
<dbReference type="CDD" id="cd07016">
    <property type="entry name" value="S14_ClpP_1"/>
    <property type="match status" value="1"/>
</dbReference>
<gene>
    <name evidence="4" type="ORF">EV666_1094</name>
</gene>
<comment type="caution">
    <text evidence="4">The sequence shown here is derived from an EMBL/GenBank/DDBJ whole genome shotgun (WGS) entry which is preliminary data.</text>
</comment>
<dbReference type="InterPro" id="IPR023562">
    <property type="entry name" value="ClpP/TepA"/>
</dbReference>
<dbReference type="PANTHER" id="PTHR10381">
    <property type="entry name" value="ATP-DEPENDENT CLP PROTEASE PROTEOLYTIC SUBUNIT"/>
    <property type="match status" value="1"/>
</dbReference>
<dbReference type="EMBL" id="SLWL01000009">
    <property type="protein sequence ID" value="TCO12359.1"/>
    <property type="molecule type" value="Genomic_DNA"/>
</dbReference>
<dbReference type="NCBIfam" id="NF045542">
    <property type="entry name" value="Clp_rel_HeadMat"/>
    <property type="match status" value="1"/>
</dbReference>
<keyword evidence="5" id="KW-1185">Reference proteome</keyword>
<evidence type="ECO:0000313" key="4">
    <source>
        <dbReference type="EMBL" id="TCO12359.1"/>
    </source>
</evidence>
<name>A0A4R2GR89_9HYPH</name>
<accession>A0A4R2GR89</accession>
<keyword evidence="1 4" id="KW-0645">Protease</keyword>
<dbReference type="Gene3D" id="3.90.226.10">
    <property type="entry name" value="2-enoyl-CoA Hydratase, Chain A, domain 1"/>
    <property type="match status" value="1"/>
</dbReference>
<dbReference type="AlphaFoldDB" id="A0A4R2GR89"/>
<dbReference type="Pfam" id="PF00574">
    <property type="entry name" value="CLP_protease"/>
    <property type="match status" value="1"/>
</dbReference>
<dbReference type="RefSeq" id="WP_132007374.1">
    <property type="nucleotide sequence ID" value="NZ_JBHUNN010000002.1"/>
</dbReference>
<dbReference type="SUPFAM" id="SSF52096">
    <property type="entry name" value="ClpP/crotonase"/>
    <property type="match status" value="1"/>
</dbReference>
<keyword evidence="2" id="KW-0378">Hydrolase</keyword>
<reference evidence="4 5" key="1">
    <citation type="submission" date="2019-03" db="EMBL/GenBank/DDBJ databases">
        <title>Genomic Encyclopedia of Type Strains, Phase IV (KMG-IV): sequencing the most valuable type-strain genomes for metagenomic binning, comparative biology and taxonomic classification.</title>
        <authorList>
            <person name="Goeker M."/>
        </authorList>
    </citation>
    <scope>NUCLEOTIDE SEQUENCE [LARGE SCALE GENOMIC DNA]</scope>
    <source>
        <strain evidence="4 5">DSM 22958</strain>
    </source>
</reference>
<dbReference type="InterPro" id="IPR029045">
    <property type="entry name" value="ClpP/crotonase-like_dom_sf"/>
</dbReference>
<dbReference type="GO" id="GO:0006515">
    <property type="term" value="P:protein quality control for misfolded or incompletely synthesized proteins"/>
    <property type="evidence" value="ECO:0007669"/>
    <property type="project" value="TreeGrafter"/>
</dbReference>
<dbReference type="GO" id="GO:0051117">
    <property type="term" value="F:ATPase binding"/>
    <property type="evidence" value="ECO:0007669"/>
    <property type="project" value="TreeGrafter"/>
</dbReference>
<keyword evidence="3" id="KW-0720">Serine protease</keyword>
<evidence type="ECO:0000256" key="3">
    <source>
        <dbReference type="ARBA" id="ARBA00022825"/>
    </source>
</evidence>
<evidence type="ECO:0000256" key="2">
    <source>
        <dbReference type="ARBA" id="ARBA00022801"/>
    </source>
</evidence>
<dbReference type="OrthoDB" id="9806592at2"/>
<dbReference type="GO" id="GO:0004252">
    <property type="term" value="F:serine-type endopeptidase activity"/>
    <property type="evidence" value="ECO:0007669"/>
    <property type="project" value="TreeGrafter"/>
</dbReference>
<proteinExistence type="predicted"/>